<dbReference type="PROSITE" id="PS50004">
    <property type="entry name" value="C2"/>
    <property type="match status" value="1"/>
</dbReference>
<feature type="domain" description="PLD phosphodiesterase" evidence="13">
    <location>
        <begin position="610"/>
        <end position="637"/>
    </location>
</feature>
<evidence type="ECO:0000313" key="17">
    <source>
        <dbReference type="Proteomes" id="UP000434276"/>
    </source>
</evidence>
<sequence length="762" mass="86770">MELEEQKKYFHGTLEITIFDATPFSPPFPFNCICTKPKAAYVTIKINKKKVAKTSSEYDRIWNQTFQILCAHPVTDTTITITLKTRCSVLGRFRISAEQILTSNSAVINGFFPLIADNGSTKRNLKLKCLMWFRPAYLEPGWCRALEEASFQGIRNASFPQRSNCRVVLYQDAHHKATFDPRVDDVPFNARNLWEDVYKAIESARHLVYIAGWALNPNLVLVRDNETEIPHAVGVTVGELLKRKSEEGVAVRVMLWNDETSLPMIKNKGVMRTNVERALAYFRNTNVVCRLCPRLHKKLPTAFAHHQKTITLDTRVTNSSTKEREIMSFLGGFDLCDGRYDTEEHSLFRTLGTEADFYQTSVAGAKLSRGGPREPWHDCHVSVVGGAAWDVLKNFEQRWTKQCNPSVLVNTSGIRNLVNLTGPTEENNRKWNVQVLRSIDHISATEMPRGLPVEKSVHDGYVAAIRKAERFIYIENQYFMGSCDHWESKNDKICSGCTNLIPVEIALKIAAKIRARERFAVYIVIPMWPEGPPESETVEEILHWTRETMSMMYQIIGEAIWEVGDKSHPRDYLNFFCLANREEKRDGEFEAVSSPHQKTHYWNAQRNRRFMVYVHSKLMIVDDTYILIGSANINQRSMDGCRDTEIAIGCYQTNTNNTNEIQAYRLSLWYEHTGGKITADDLSSSEPESLECVRGLRTIGEQMWEIYSGDKVVDMLGIHLVAYPISVTGDGAVEEVGDGCFPDTKTLVKGKRSKMFPPVLTT</sequence>
<evidence type="ECO:0000256" key="10">
    <source>
        <dbReference type="ARBA" id="ARBA00023098"/>
    </source>
</evidence>
<evidence type="ECO:0000256" key="3">
    <source>
        <dbReference type="ARBA" id="ARBA00010683"/>
    </source>
</evidence>
<evidence type="ECO:0000256" key="5">
    <source>
        <dbReference type="ARBA" id="ARBA00022723"/>
    </source>
</evidence>
<evidence type="ECO:0000256" key="1">
    <source>
        <dbReference type="ARBA" id="ARBA00000798"/>
    </source>
</evidence>
<keyword evidence="8 11" id="KW-0106">Calcium</keyword>
<dbReference type="Proteomes" id="UP000426265">
    <property type="component" value="Unassembled WGS sequence"/>
</dbReference>
<evidence type="ECO:0000256" key="6">
    <source>
        <dbReference type="ARBA" id="ARBA00022737"/>
    </source>
</evidence>
<dbReference type="EMBL" id="CACRSJ010000104">
    <property type="protein sequence ID" value="VYS49162.1"/>
    <property type="molecule type" value="Genomic_DNA"/>
</dbReference>
<dbReference type="PIRSF" id="PIRSF036470">
    <property type="entry name" value="PLD_plant"/>
    <property type="match status" value="1"/>
</dbReference>
<dbReference type="GO" id="GO:0016020">
    <property type="term" value="C:membrane"/>
    <property type="evidence" value="ECO:0007669"/>
    <property type="project" value="InterPro"/>
</dbReference>
<evidence type="ECO:0000256" key="11">
    <source>
        <dbReference type="PIRNR" id="PIRNR036470"/>
    </source>
</evidence>
<reference evidence="15 16" key="1">
    <citation type="submission" date="2019-11" db="EMBL/GenBank/DDBJ databases">
        <authorList>
            <person name="Jiao W.-B."/>
            <person name="Schneeberger K."/>
        </authorList>
    </citation>
    <scope>NUCLEOTIDE SEQUENCE [LARGE SCALE GENOMIC DNA]</scope>
    <source>
        <strain evidence="16">cv. An-1</strain>
        <strain evidence="17">cv. C24</strain>
    </source>
</reference>
<organism evidence="15 16">
    <name type="scientific">Arabidopsis thaliana</name>
    <name type="common">Mouse-ear cress</name>
    <dbReference type="NCBI Taxonomy" id="3702"/>
    <lineage>
        <taxon>Eukaryota</taxon>
        <taxon>Viridiplantae</taxon>
        <taxon>Streptophyta</taxon>
        <taxon>Embryophyta</taxon>
        <taxon>Tracheophyta</taxon>
        <taxon>Spermatophyta</taxon>
        <taxon>Magnoliopsida</taxon>
        <taxon>eudicotyledons</taxon>
        <taxon>Gunneridae</taxon>
        <taxon>Pentapetalae</taxon>
        <taxon>rosids</taxon>
        <taxon>malvids</taxon>
        <taxon>Brassicales</taxon>
        <taxon>Brassicaceae</taxon>
        <taxon>Camelineae</taxon>
        <taxon>Arabidopsis</taxon>
    </lineage>
</organism>
<dbReference type="Proteomes" id="UP000434276">
    <property type="component" value="Unassembled WGS sequence"/>
</dbReference>
<dbReference type="PANTHER" id="PTHR18896:SF137">
    <property type="entry name" value="PHOSPHOLIPASE D ALPHA 4"/>
    <property type="match status" value="1"/>
</dbReference>
<keyword evidence="5" id="KW-0479">Metal-binding</keyword>
<dbReference type="GO" id="GO:0005509">
    <property type="term" value="F:calcium ion binding"/>
    <property type="evidence" value="ECO:0007669"/>
    <property type="project" value="InterPro"/>
</dbReference>
<name>A0A654ENN9_ARATH</name>
<dbReference type="EMBL" id="CACSHJ010000087">
    <property type="protein sequence ID" value="CAA0296206.1"/>
    <property type="molecule type" value="Genomic_DNA"/>
</dbReference>
<feature type="domain" description="C2" evidence="12">
    <location>
        <begin position="1"/>
        <end position="116"/>
    </location>
</feature>
<dbReference type="SUPFAM" id="SSF56024">
    <property type="entry name" value="Phospholipase D/nuclease"/>
    <property type="match status" value="2"/>
</dbReference>
<dbReference type="KEGG" id="ath:AT1G55180"/>
<dbReference type="GO" id="GO:0004630">
    <property type="term" value="F:phospholipase D activity"/>
    <property type="evidence" value="ECO:0007669"/>
    <property type="project" value="UniProtKB-EC"/>
</dbReference>
<dbReference type="InterPro" id="IPR000008">
    <property type="entry name" value="C2_dom"/>
</dbReference>
<gene>
    <name evidence="15" type="ORF">AN1_LOCUS4641</name>
    <name evidence="14" type="ORF">C24_LOCUS4529</name>
</gene>
<dbReference type="InterPro" id="IPR001736">
    <property type="entry name" value="PLipase_D/transphosphatidylase"/>
</dbReference>
<evidence type="ECO:0000256" key="7">
    <source>
        <dbReference type="ARBA" id="ARBA00022801"/>
    </source>
</evidence>
<keyword evidence="6" id="KW-0677">Repeat</keyword>
<keyword evidence="10" id="KW-0443">Lipid metabolism</keyword>
<dbReference type="GO" id="GO:0046470">
    <property type="term" value="P:phosphatidylcholine metabolic process"/>
    <property type="evidence" value="ECO:0007669"/>
    <property type="project" value="InterPro"/>
</dbReference>
<dbReference type="GO" id="GO:0016042">
    <property type="term" value="P:lipid catabolic process"/>
    <property type="evidence" value="ECO:0007669"/>
    <property type="project" value="UniProtKB-KW"/>
</dbReference>
<dbReference type="SMART" id="SM00155">
    <property type="entry name" value="PLDc"/>
    <property type="match status" value="2"/>
</dbReference>
<protein>
    <recommendedName>
        <fullName evidence="4 11">Phospholipase D</fullName>
        <ecNumber evidence="4 11">3.1.4.4</ecNumber>
    </recommendedName>
</protein>
<dbReference type="AlphaFoldDB" id="A0A654ENN9"/>
<dbReference type="InterPro" id="IPR015679">
    <property type="entry name" value="PLipase_D_fam"/>
</dbReference>
<dbReference type="PROSITE" id="PS50035">
    <property type="entry name" value="PLD"/>
    <property type="match status" value="1"/>
</dbReference>
<dbReference type="CDD" id="cd09139">
    <property type="entry name" value="PLDc_pPLD_like_1"/>
    <property type="match status" value="1"/>
</dbReference>
<accession>A0A5S9WM04</accession>
<dbReference type="SUPFAM" id="SSF49562">
    <property type="entry name" value="C2 domain (Calcium/lipid-binding domain, CaLB)"/>
    <property type="match status" value="1"/>
</dbReference>
<evidence type="ECO:0000313" key="15">
    <source>
        <dbReference type="EMBL" id="VYS49162.1"/>
    </source>
</evidence>
<dbReference type="Gene3D" id="2.60.40.150">
    <property type="entry name" value="C2 domain"/>
    <property type="match status" value="1"/>
</dbReference>
<dbReference type="OrthoDB" id="14911at2759"/>
<dbReference type="EC" id="3.1.4.4" evidence="4 11"/>
<dbReference type="InterPro" id="IPR011402">
    <property type="entry name" value="PLipase_D_pln"/>
</dbReference>
<evidence type="ECO:0000256" key="9">
    <source>
        <dbReference type="ARBA" id="ARBA00022963"/>
    </source>
</evidence>
<evidence type="ECO:0000313" key="14">
    <source>
        <dbReference type="EMBL" id="CAA0296206.1"/>
    </source>
</evidence>
<dbReference type="CDD" id="cd09142">
    <property type="entry name" value="PLDc_pPLD_like_2"/>
    <property type="match status" value="1"/>
</dbReference>
<evidence type="ECO:0000313" key="16">
    <source>
        <dbReference type="Proteomes" id="UP000426265"/>
    </source>
</evidence>
<evidence type="ECO:0000256" key="4">
    <source>
        <dbReference type="ARBA" id="ARBA00012027"/>
    </source>
</evidence>
<evidence type="ECO:0000259" key="13">
    <source>
        <dbReference type="PROSITE" id="PS50035"/>
    </source>
</evidence>
<comment type="function">
    <text evidence="11">Hydrolyzes glycerol-phospholipids at the terminal phosphodiesteric bond.</text>
</comment>
<proteinExistence type="inferred from homology"/>
<dbReference type="Pfam" id="PF00614">
    <property type="entry name" value="PLDc"/>
    <property type="match status" value="1"/>
</dbReference>
<comment type="catalytic activity">
    <reaction evidence="1 11">
        <text>a 1,2-diacyl-sn-glycero-3-phosphocholine + H2O = a 1,2-diacyl-sn-glycero-3-phosphate + choline + H(+)</text>
        <dbReference type="Rhea" id="RHEA:14445"/>
        <dbReference type="ChEBI" id="CHEBI:15354"/>
        <dbReference type="ChEBI" id="CHEBI:15377"/>
        <dbReference type="ChEBI" id="CHEBI:15378"/>
        <dbReference type="ChEBI" id="CHEBI:57643"/>
        <dbReference type="ChEBI" id="CHEBI:58608"/>
        <dbReference type="EC" id="3.1.4.4"/>
    </reaction>
</comment>
<dbReference type="ExpressionAtlas" id="A0A654ENN9">
    <property type="expression patterns" value="baseline and differential"/>
</dbReference>
<accession>A0A654ENN9</accession>
<dbReference type="InterPro" id="IPR035892">
    <property type="entry name" value="C2_domain_sf"/>
</dbReference>
<keyword evidence="7 11" id="KW-0378">Hydrolase</keyword>
<comment type="cofactor">
    <cofactor evidence="2 11">
        <name>Ca(2+)</name>
        <dbReference type="ChEBI" id="CHEBI:29108"/>
    </cofactor>
</comment>
<keyword evidence="9 11" id="KW-0442">Lipid degradation</keyword>
<dbReference type="Gene3D" id="3.30.870.10">
    <property type="entry name" value="Endonuclease Chain A"/>
    <property type="match status" value="2"/>
</dbReference>
<comment type="similarity">
    <text evidence="3 11">Belongs to the phospholipase D family. C2-PLD subfamily.</text>
</comment>
<dbReference type="PANTHER" id="PTHR18896">
    <property type="entry name" value="PHOSPHOLIPASE D"/>
    <property type="match status" value="1"/>
</dbReference>
<dbReference type="SMR" id="A0A654ENN9"/>
<evidence type="ECO:0000256" key="8">
    <source>
        <dbReference type="ARBA" id="ARBA00022837"/>
    </source>
</evidence>
<evidence type="ECO:0000256" key="2">
    <source>
        <dbReference type="ARBA" id="ARBA00001913"/>
    </source>
</evidence>
<dbReference type="InterPro" id="IPR024632">
    <property type="entry name" value="PLipase_D_C"/>
</dbReference>
<evidence type="ECO:0000259" key="12">
    <source>
        <dbReference type="PROSITE" id="PS50004"/>
    </source>
</evidence>
<dbReference type="Pfam" id="PF12357">
    <property type="entry name" value="PLD_C"/>
    <property type="match status" value="1"/>
</dbReference>